<dbReference type="Pfam" id="PF01058">
    <property type="entry name" value="Oxidored_q6"/>
    <property type="match status" value="1"/>
</dbReference>
<keyword evidence="4" id="KW-0408">Iron</keyword>
<dbReference type="InterPro" id="IPR037024">
    <property type="entry name" value="NiFe_Hase_small_N_sf"/>
</dbReference>
<dbReference type="Gene3D" id="3.40.50.700">
    <property type="entry name" value="NADH:ubiquinone oxidoreductase-like, 20kDa subunit"/>
    <property type="match status" value="1"/>
</dbReference>
<dbReference type="GO" id="GO:0051539">
    <property type="term" value="F:4 iron, 4 sulfur cluster binding"/>
    <property type="evidence" value="ECO:0007669"/>
    <property type="project" value="UniProtKB-KW"/>
</dbReference>
<evidence type="ECO:0000313" key="8">
    <source>
        <dbReference type="EMBL" id="TEW76292.1"/>
    </source>
</evidence>
<dbReference type="InterPro" id="IPR019574">
    <property type="entry name" value="NADH_UbQ_OxRdtase_Gsu_4Fe4S-bd"/>
</dbReference>
<evidence type="ECO:0000313" key="9">
    <source>
        <dbReference type="Proteomes" id="UP000298517"/>
    </source>
</evidence>
<dbReference type="GO" id="GO:0016491">
    <property type="term" value="F:oxidoreductase activity"/>
    <property type="evidence" value="ECO:0007669"/>
    <property type="project" value="UniProtKB-KW"/>
</dbReference>
<name>A0A4Y8AW94_9FLAO</name>
<dbReference type="GO" id="GO:0046872">
    <property type="term" value="F:metal ion binding"/>
    <property type="evidence" value="ECO:0007669"/>
    <property type="project" value="UniProtKB-KW"/>
</dbReference>
<dbReference type="SUPFAM" id="SSF56770">
    <property type="entry name" value="HydA/Nqo6-like"/>
    <property type="match status" value="1"/>
</dbReference>
<dbReference type="Pfam" id="PF22117">
    <property type="entry name" value="Fer4_Nqo3"/>
    <property type="match status" value="1"/>
</dbReference>
<dbReference type="SMART" id="SM00929">
    <property type="entry name" value="NADH-G_4Fe-4S_3"/>
    <property type="match status" value="1"/>
</dbReference>
<dbReference type="InterPro" id="IPR054351">
    <property type="entry name" value="NADH_UbQ_OxRdtase_ferredoxin"/>
</dbReference>
<dbReference type="InterPro" id="IPR051349">
    <property type="entry name" value="Hydrogenase_assoc-protein"/>
</dbReference>
<keyword evidence="5" id="KW-0411">Iron-sulfur</keyword>
<evidence type="ECO:0000256" key="2">
    <source>
        <dbReference type="ARBA" id="ARBA00022723"/>
    </source>
</evidence>
<dbReference type="SUPFAM" id="SSF54292">
    <property type="entry name" value="2Fe-2S ferredoxin-like"/>
    <property type="match status" value="1"/>
</dbReference>
<dbReference type="Gene3D" id="3.10.20.740">
    <property type="match status" value="1"/>
</dbReference>
<dbReference type="PANTHER" id="PTHR42845:SF1">
    <property type="entry name" value="HYDROGENASE SMALL SUBUNIT"/>
    <property type="match status" value="1"/>
</dbReference>
<evidence type="ECO:0000256" key="5">
    <source>
        <dbReference type="ARBA" id="ARBA00023014"/>
    </source>
</evidence>
<dbReference type="InterPro" id="IPR001041">
    <property type="entry name" value="2Fe-2S_ferredoxin-type"/>
</dbReference>
<dbReference type="EMBL" id="SNQI01000001">
    <property type="protein sequence ID" value="TEW76292.1"/>
    <property type="molecule type" value="Genomic_DNA"/>
</dbReference>
<dbReference type="OrthoDB" id="9805142at2"/>
<keyword evidence="2" id="KW-0479">Metal-binding</keyword>
<protein>
    <submittedName>
        <fullName evidence="8">2Fe-2S iron-sulfur cluster binding domain-containing protein</fullName>
    </submittedName>
</protein>
<proteinExistence type="predicted"/>
<reference evidence="8 9" key="1">
    <citation type="journal article" date="2011" name="J. Microbiol.">
        <title>Gramella jeungdoensis sp. nov., isolated from a solar saltern in Korea.</title>
        <authorList>
            <person name="Joung Y."/>
            <person name="Kim H."/>
            <person name="Jang T."/>
            <person name="Ahn T.S."/>
            <person name="Joh K."/>
        </authorList>
    </citation>
    <scope>NUCLEOTIDE SEQUENCE [LARGE SCALE GENOMIC DNA]</scope>
    <source>
        <strain evidence="8 9">KCTC 23123</strain>
    </source>
</reference>
<dbReference type="InterPro" id="IPR036010">
    <property type="entry name" value="2Fe-2S_ferredoxin-like_sf"/>
</dbReference>
<dbReference type="RefSeq" id="WP_134246308.1">
    <property type="nucleotide sequence ID" value="NZ_SNQI01000001.1"/>
</dbReference>
<dbReference type="PROSITE" id="PS51839">
    <property type="entry name" value="4FE4S_HC3"/>
    <property type="match status" value="1"/>
</dbReference>
<gene>
    <name evidence="8" type="ORF">E2488_00100</name>
</gene>
<dbReference type="Gene3D" id="3.30.70.20">
    <property type="match status" value="1"/>
</dbReference>
<dbReference type="Pfam" id="PF13510">
    <property type="entry name" value="Fer2_4"/>
    <property type="match status" value="1"/>
</dbReference>
<evidence type="ECO:0000259" key="6">
    <source>
        <dbReference type="PROSITE" id="PS51085"/>
    </source>
</evidence>
<dbReference type="Proteomes" id="UP000298517">
    <property type="component" value="Unassembled WGS sequence"/>
</dbReference>
<dbReference type="CDD" id="cd00207">
    <property type="entry name" value="fer2"/>
    <property type="match status" value="1"/>
</dbReference>
<dbReference type="PROSITE" id="PS51085">
    <property type="entry name" value="2FE2S_FER_2"/>
    <property type="match status" value="1"/>
</dbReference>
<feature type="domain" description="4Fe-4S His(Cys)3-ligated-type" evidence="7">
    <location>
        <begin position="78"/>
        <end position="117"/>
    </location>
</feature>
<evidence type="ECO:0000256" key="3">
    <source>
        <dbReference type="ARBA" id="ARBA00023002"/>
    </source>
</evidence>
<evidence type="ECO:0000256" key="4">
    <source>
        <dbReference type="ARBA" id="ARBA00023004"/>
    </source>
</evidence>
<comment type="caution">
    <text evidence="8">The sequence shown here is derived from an EMBL/GenBank/DDBJ whole genome shotgun (WGS) entry which is preliminary data.</text>
</comment>
<dbReference type="AlphaFoldDB" id="A0A4Y8AW94"/>
<organism evidence="8 9">
    <name type="scientific">Gramella jeungdoensis</name>
    <dbReference type="NCBI Taxonomy" id="708091"/>
    <lineage>
        <taxon>Bacteria</taxon>
        <taxon>Pseudomonadati</taxon>
        <taxon>Bacteroidota</taxon>
        <taxon>Flavobacteriia</taxon>
        <taxon>Flavobacteriales</taxon>
        <taxon>Flavobacteriaceae</taxon>
        <taxon>Christiangramia</taxon>
    </lineage>
</organism>
<dbReference type="Pfam" id="PF10588">
    <property type="entry name" value="NADH-G_4Fe-4S_3"/>
    <property type="match status" value="1"/>
</dbReference>
<sequence length="422" mass="47536">MENVTFKIDGRDCIAEKGQNLIEAAKQNGIFIPTLCLFKHLNPIGSCRVCTVKSNGRSMAGCTLTVDENMDFEVNTPELLDTRKAILEMMFVEGNHFCPSCEKSGDCQMQNLGYETGISHTRFPHLFVDRRVDARPERIVINQNRCIKCKRCIEDIKTVDGYKVFNLTNRGNDTVVSVDYEQEAKLSESEAAYAMHICPTGSILVKGKSFSKPFGDRQFDFINAGKNVSLTDFKKNKITNFNRKIRLATTSLAGCFGCHMSLLDIDLGILDLLEVIEINKSPLTDIKQFSKRCDIGLIEGGCCNTDNIEVLREFRKNCDILVSVGECAIWGGLPAIRNTIPLEECLRESYLDSMTSEEGETIIPNHEDIPKILNKVYSNHEVVKIDYHIPGCPPNANHIWNVVKNLLFEGEHAIEFPEFKYD</sequence>
<keyword evidence="1" id="KW-0004">4Fe-4S</keyword>
<keyword evidence="3" id="KW-0560">Oxidoreductase</keyword>
<dbReference type="InterPro" id="IPR006137">
    <property type="entry name" value="NADH_UbQ_OxRdtase-like_20kDa"/>
</dbReference>
<keyword evidence="9" id="KW-1185">Reference proteome</keyword>
<feature type="domain" description="2Fe-2S ferredoxin-type" evidence="6">
    <location>
        <begin position="2"/>
        <end position="80"/>
    </location>
</feature>
<dbReference type="PANTHER" id="PTHR42845">
    <property type="entry name" value="COENZYME F420-REDUCING HYDROGENASE, GAMMA SUBUNIT"/>
    <property type="match status" value="1"/>
</dbReference>
<evidence type="ECO:0000256" key="1">
    <source>
        <dbReference type="ARBA" id="ARBA00022485"/>
    </source>
</evidence>
<evidence type="ECO:0000259" key="7">
    <source>
        <dbReference type="PROSITE" id="PS51839"/>
    </source>
</evidence>
<accession>A0A4Y8AW94</accession>